<dbReference type="Proteomes" id="UP000228593">
    <property type="component" value="Unassembled WGS sequence"/>
</dbReference>
<sequence>MLQANEIQQRITHIQQTIDQAEQACMSATDTSPELKACIRKMAEQARQAETAIASNDQVRIVECVDGLEDTGDEAKRMSRSDAHISPQVETAITRVHAELSDLKHKLH</sequence>
<reference evidence="1 2" key="1">
    <citation type="submission" date="2017-10" db="EMBL/GenBank/DDBJ databases">
        <title>Massilia psychrophilum sp. nov., a novel purple-pigmented bacterium isolated from Tianshan glacier, Xinjiang Municipality, China.</title>
        <authorList>
            <person name="Wang H."/>
        </authorList>
    </citation>
    <scope>NUCLEOTIDE SEQUENCE [LARGE SCALE GENOMIC DNA]</scope>
    <source>
        <strain evidence="1 2">JCM 30813</strain>
    </source>
</reference>
<name>A0A2G8SY54_9BURK</name>
<dbReference type="RefSeq" id="WP_099917028.1">
    <property type="nucleotide sequence ID" value="NZ_BMHS01000027.1"/>
</dbReference>
<accession>A0A2G8SY54</accession>
<dbReference type="AlphaFoldDB" id="A0A2G8SY54"/>
<keyword evidence="2" id="KW-1185">Reference proteome</keyword>
<comment type="caution">
    <text evidence="1">The sequence shown here is derived from an EMBL/GenBank/DDBJ whole genome shotgun (WGS) entry which is preliminary data.</text>
</comment>
<organism evidence="1 2">
    <name type="scientific">Massilia psychrophila</name>
    <dbReference type="NCBI Taxonomy" id="1603353"/>
    <lineage>
        <taxon>Bacteria</taxon>
        <taxon>Pseudomonadati</taxon>
        <taxon>Pseudomonadota</taxon>
        <taxon>Betaproteobacteria</taxon>
        <taxon>Burkholderiales</taxon>
        <taxon>Oxalobacteraceae</taxon>
        <taxon>Telluria group</taxon>
        <taxon>Massilia</taxon>
    </lineage>
</organism>
<proteinExistence type="predicted"/>
<dbReference type="EMBL" id="PDOB01000030">
    <property type="protein sequence ID" value="PIL38716.1"/>
    <property type="molecule type" value="Genomic_DNA"/>
</dbReference>
<dbReference type="OrthoDB" id="8926298at2"/>
<protein>
    <submittedName>
        <fullName evidence="1">Uncharacterized protein</fullName>
    </submittedName>
</protein>
<evidence type="ECO:0000313" key="1">
    <source>
        <dbReference type="EMBL" id="PIL38716.1"/>
    </source>
</evidence>
<gene>
    <name evidence="1" type="ORF">CR103_16385</name>
</gene>
<evidence type="ECO:0000313" key="2">
    <source>
        <dbReference type="Proteomes" id="UP000228593"/>
    </source>
</evidence>